<gene>
    <name evidence="2" type="ORF">WQQ_20670</name>
</gene>
<dbReference type="AlphaFoldDB" id="I8TD70"/>
<organism evidence="2 3">
    <name type="scientific">Hydrocarboniphaga effusa AP103</name>
    <dbReference type="NCBI Taxonomy" id="1172194"/>
    <lineage>
        <taxon>Bacteria</taxon>
        <taxon>Pseudomonadati</taxon>
        <taxon>Pseudomonadota</taxon>
        <taxon>Gammaproteobacteria</taxon>
        <taxon>Nevskiales</taxon>
        <taxon>Nevskiaceae</taxon>
        <taxon>Hydrocarboniphaga</taxon>
    </lineage>
</organism>
<keyword evidence="3" id="KW-1185">Reference proteome</keyword>
<evidence type="ECO:0000313" key="2">
    <source>
        <dbReference type="EMBL" id="EIT71930.1"/>
    </source>
</evidence>
<sequence>MLFLLSLVALGSPALSIWFGAACPWWTIYAVWLVIIALSAALLGGRR</sequence>
<keyword evidence="1" id="KW-0472">Membrane</keyword>
<feature type="transmembrane region" description="Helical" evidence="1">
    <location>
        <begin position="26"/>
        <end position="45"/>
    </location>
</feature>
<comment type="caution">
    <text evidence="2">The sequence shown here is derived from an EMBL/GenBank/DDBJ whole genome shotgun (WGS) entry which is preliminary data.</text>
</comment>
<accession>I8TD70</accession>
<protein>
    <submittedName>
        <fullName evidence="2">Uncharacterized protein</fullName>
    </submittedName>
</protein>
<dbReference type="EMBL" id="AKGD01000001">
    <property type="protein sequence ID" value="EIT71930.1"/>
    <property type="molecule type" value="Genomic_DNA"/>
</dbReference>
<evidence type="ECO:0000256" key="1">
    <source>
        <dbReference type="SAM" id="Phobius"/>
    </source>
</evidence>
<keyword evidence="1" id="KW-1133">Transmembrane helix</keyword>
<proteinExistence type="predicted"/>
<name>I8TD70_9GAMM</name>
<dbReference type="STRING" id="1172194.WQQ_20670"/>
<dbReference type="Proteomes" id="UP000003704">
    <property type="component" value="Unassembled WGS sequence"/>
</dbReference>
<reference evidence="2 3" key="1">
    <citation type="journal article" date="2012" name="J. Bacteriol.">
        <title>Genome Sequence of n-Alkane-Degrading Hydrocarboniphaga effusa Strain AP103T (ATCC BAA-332T).</title>
        <authorList>
            <person name="Chang H.K."/>
            <person name="Zylstra G.J."/>
            <person name="Chae J.C."/>
        </authorList>
    </citation>
    <scope>NUCLEOTIDE SEQUENCE [LARGE SCALE GENOMIC DNA]</scope>
    <source>
        <strain evidence="2 3">AP103</strain>
    </source>
</reference>
<keyword evidence="1" id="KW-0812">Transmembrane</keyword>
<evidence type="ECO:0000313" key="3">
    <source>
        <dbReference type="Proteomes" id="UP000003704"/>
    </source>
</evidence>